<dbReference type="InterPro" id="IPR003594">
    <property type="entry name" value="HATPase_dom"/>
</dbReference>
<dbReference type="PANTHER" id="PTHR35526:SF3">
    <property type="entry name" value="ANTI-SIGMA-F FACTOR RSBW"/>
    <property type="match status" value="1"/>
</dbReference>
<gene>
    <name evidence="3" type="ORF">GCM10012289_12500</name>
</gene>
<name>A0A917YS30_9ACTN</name>
<accession>A0A917YS30</accession>
<dbReference type="PANTHER" id="PTHR35526">
    <property type="entry name" value="ANTI-SIGMA-F FACTOR RSBW-RELATED"/>
    <property type="match status" value="1"/>
</dbReference>
<dbReference type="AlphaFoldDB" id="A0A917YS30"/>
<dbReference type="SUPFAM" id="SSF55874">
    <property type="entry name" value="ATPase domain of HSP90 chaperone/DNA topoisomerase II/histidine kinase"/>
    <property type="match status" value="1"/>
</dbReference>
<dbReference type="Proteomes" id="UP000646523">
    <property type="component" value="Unassembled WGS sequence"/>
</dbReference>
<evidence type="ECO:0000256" key="1">
    <source>
        <dbReference type="ARBA" id="ARBA00022527"/>
    </source>
</evidence>
<keyword evidence="1" id="KW-0723">Serine/threonine-protein kinase</keyword>
<keyword evidence="4" id="KW-1185">Reference proteome</keyword>
<keyword evidence="1" id="KW-0808">Transferase</keyword>
<keyword evidence="1" id="KW-0418">Kinase</keyword>
<dbReference type="Gene3D" id="3.30.565.10">
    <property type="entry name" value="Histidine kinase-like ATPase, C-terminal domain"/>
    <property type="match status" value="1"/>
</dbReference>
<dbReference type="GO" id="GO:0004674">
    <property type="term" value="F:protein serine/threonine kinase activity"/>
    <property type="evidence" value="ECO:0007669"/>
    <property type="project" value="UniProtKB-KW"/>
</dbReference>
<feature type="domain" description="Histidine kinase/HSP90-like ATPase" evidence="2">
    <location>
        <begin position="14"/>
        <end position="129"/>
    </location>
</feature>
<dbReference type="CDD" id="cd16936">
    <property type="entry name" value="HATPase_RsbW-like"/>
    <property type="match status" value="1"/>
</dbReference>
<dbReference type="InterPro" id="IPR036890">
    <property type="entry name" value="HATPase_C_sf"/>
</dbReference>
<reference evidence="3" key="2">
    <citation type="submission" date="2020-09" db="EMBL/GenBank/DDBJ databases">
        <authorList>
            <person name="Sun Q."/>
            <person name="Zhou Y."/>
        </authorList>
    </citation>
    <scope>NUCLEOTIDE SEQUENCE</scope>
    <source>
        <strain evidence="3">CGMCC 4.7368</strain>
    </source>
</reference>
<dbReference type="Pfam" id="PF13581">
    <property type="entry name" value="HATPase_c_2"/>
    <property type="match status" value="1"/>
</dbReference>
<evidence type="ECO:0000313" key="3">
    <source>
        <dbReference type="EMBL" id="GGO64029.1"/>
    </source>
</evidence>
<evidence type="ECO:0000259" key="2">
    <source>
        <dbReference type="Pfam" id="PF13581"/>
    </source>
</evidence>
<organism evidence="3 4">
    <name type="scientific">Nonomuraea cavernae</name>
    <dbReference type="NCBI Taxonomy" id="2045107"/>
    <lineage>
        <taxon>Bacteria</taxon>
        <taxon>Bacillati</taxon>
        <taxon>Actinomycetota</taxon>
        <taxon>Actinomycetes</taxon>
        <taxon>Streptosporangiales</taxon>
        <taxon>Streptosporangiaceae</taxon>
        <taxon>Nonomuraea</taxon>
    </lineage>
</organism>
<sequence>MEIRRADEQAFSIPFTQKNIPRARTAAMSLARAQGMSPERVIDLALVVNEAMVNAVAHGGGRGRLRVWCRRGALHCEIEDQGPGIPARRLDRTDPPPPSSLGGWGIWLIRRLADKVALTTGPDGTAVHIAMDLSAREGAVP</sequence>
<evidence type="ECO:0000313" key="4">
    <source>
        <dbReference type="Proteomes" id="UP000646523"/>
    </source>
</evidence>
<dbReference type="RefSeq" id="WP_189122985.1">
    <property type="nucleotide sequence ID" value="NZ_BMNH01000002.1"/>
</dbReference>
<comment type="caution">
    <text evidence="3">The sequence shown here is derived from an EMBL/GenBank/DDBJ whole genome shotgun (WGS) entry which is preliminary data.</text>
</comment>
<dbReference type="EMBL" id="BMNH01000002">
    <property type="protein sequence ID" value="GGO64029.1"/>
    <property type="molecule type" value="Genomic_DNA"/>
</dbReference>
<protein>
    <recommendedName>
        <fullName evidence="2">Histidine kinase/HSP90-like ATPase domain-containing protein</fullName>
    </recommendedName>
</protein>
<dbReference type="InterPro" id="IPR050267">
    <property type="entry name" value="Anti-sigma-factor_SerPK"/>
</dbReference>
<proteinExistence type="predicted"/>
<reference evidence="3" key="1">
    <citation type="journal article" date="2014" name="Int. J. Syst. Evol. Microbiol.">
        <title>Complete genome sequence of Corynebacterium casei LMG S-19264T (=DSM 44701T), isolated from a smear-ripened cheese.</title>
        <authorList>
            <consortium name="US DOE Joint Genome Institute (JGI-PGF)"/>
            <person name="Walter F."/>
            <person name="Albersmeier A."/>
            <person name="Kalinowski J."/>
            <person name="Ruckert C."/>
        </authorList>
    </citation>
    <scope>NUCLEOTIDE SEQUENCE</scope>
    <source>
        <strain evidence="3">CGMCC 4.7368</strain>
    </source>
</reference>